<dbReference type="InterPro" id="IPR041920">
    <property type="entry name" value="ROS/MUCR_sf"/>
</dbReference>
<dbReference type="OrthoDB" id="9809693at2"/>
<dbReference type="RefSeq" id="WP_066504703.1">
    <property type="nucleotide sequence ID" value="NZ_LNCU01000040.1"/>
</dbReference>
<dbReference type="GO" id="GO:0006355">
    <property type="term" value="P:regulation of DNA-templated transcription"/>
    <property type="evidence" value="ECO:0007669"/>
    <property type="project" value="InterPro"/>
</dbReference>
<protein>
    <submittedName>
        <fullName evidence="2">MucR family transcriptional regulator</fullName>
    </submittedName>
</protein>
<sequence>MSDTSGKNPVELTANIVSAYLSNNPTPASDIPGLISQVHAALLRVSSGRNDAPLEPAKPAVSMKKSITPEYLVCLEDGKRFKSLKRHLRTQYNMTPEQYRDKWSLPADYPMVAPNYAVARSQLAKKMGLGQQTRKKK</sequence>
<evidence type="ECO:0000256" key="1">
    <source>
        <dbReference type="ARBA" id="ARBA00007031"/>
    </source>
</evidence>
<dbReference type="Proteomes" id="UP000057737">
    <property type="component" value="Unassembled WGS sequence"/>
</dbReference>
<gene>
    <name evidence="2" type="ORF">AS156_37800</name>
</gene>
<proteinExistence type="inferred from homology"/>
<evidence type="ECO:0000313" key="3">
    <source>
        <dbReference type="Proteomes" id="UP000057737"/>
    </source>
</evidence>
<dbReference type="GO" id="GO:0003677">
    <property type="term" value="F:DNA binding"/>
    <property type="evidence" value="ECO:0007669"/>
    <property type="project" value="InterPro"/>
</dbReference>
<comment type="caution">
    <text evidence="2">The sequence shown here is derived from an EMBL/GenBank/DDBJ whole genome shotgun (WGS) entry which is preliminary data.</text>
</comment>
<name>A0A120FQ43_9BRAD</name>
<dbReference type="EMBL" id="LNCU01000040">
    <property type="protein sequence ID" value="KWV57950.1"/>
    <property type="molecule type" value="Genomic_DNA"/>
</dbReference>
<reference evidence="2 3" key="1">
    <citation type="submission" date="2015-11" db="EMBL/GenBank/DDBJ databases">
        <title>Draft Genome Sequence of the Strain BR 10303 (Bradyrhizobium sp.) isolated from nodules of Centrolobium paraense.</title>
        <authorList>
            <person name="Zelli J.E."/>
            <person name="Simoes-Araujo J.L."/>
            <person name="Barauna A.C."/>
            <person name="Silva K."/>
        </authorList>
    </citation>
    <scope>NUCLEOTIDE SEQUENCE [LARGE SCALE GENOMIC DNA]</scope>
    <source>
        <strain evidence="2 3">BR 10303</strain>
    </source>
</reference>
<dbReference type="Pfam" id="PF05443">
    <property type="entry name" value="ROS_MUCR"/>
    <property type="match status" value="1"/>
</dbReference>
<dbReference type="GO" id="GO:0008270">
    <property type="term" value="F:zinc ion binding"/>
    <property type="evidence" value="ECO:0007669"/>
    <property type="project" value="InterPro"/>
</dbReference>
<keyword evidence="3" id="KW-1185">Reference proteome</keyword>
<evidence type="ECO:0000313" key="2">
    <source>
        <dbReference type="EMBL" id="KWV57950.1"/>
    </source>
</evidence>
<dbReference type="Gene3D" id="1.10.10.1550">
    <property type="entry name" value="ROS/MUCR transcriptional regulator protein"/>
    <property type="match status" value="1"/>
</dbReference>
<organism evidence="2 3">
    <name type="scientific">Bradyrhizobium macuxiense</name>
    <dbReference type="NCBI Taxonomy" id="1755647"/>
    <lineage>
        <taxon>Bacteria</taxon>
        <taxon>Pseudomonadati</taxon>
        <taxon>Pseudomonadota</taxon>
        <taxon>Alphaproteobacteria</taxon>
        <taxon>Hyphomicrobiales</taxon>
        <taxon>Nitrobacteraceae</taxon>
        <taxon>Bradyrhizobium</taxon>
    </lineage>
</organism>
<accession>A0A120FQ43</accession>
<dbReference type="AlphaFoldDB" id="A0A120FQ43"/>
<comment type="similarity">
    <text evidence="1">Belongs to the ros/MucR family.</text>
</comment>
<dbReference type="InterPro" id="IPR008807">
    <property type="entry name" value="ROS_MUCR"/>
</dbReference>